<accession>W3XFL4</accession>
<dbReference type="GeneID" id="19267858"/>
<name>W3XFL4_PESFW</name>
<dbReference type="HOGENOM" id="CLU_112091_1_1_1"/>
<dbReference type="AlphaFoldDB" id="W3XFL4"/>
<dbReference type="KEGG" id="pfy:PFICI_02845"/>
<keyword evidence="4" id="KW-1185">Reference proteome</keyword>
<organism evidence="3 4">
    <name type="scientific">Pestalotiopsis fici (strain W106-1 / CGMCC3.15140)</name>
    <dbReference type="NCBI Taxonomy" id="1229662"/>
    <lineage>
        <taxon>Eukaryota</taxon>
        <taxon>Fungi</taxon>
        <taxon>Dikarya</taxon>
        <taxon>Ascomycota</taxon>
        <taxon>Pezizomycotina</taxon>
        <taxon>Sordariomycetes</taxon>
        <taxon>Xylariomycetidae</taxon>
        <taxon>Amphisphaeriales</taxon>
        <taxon>Sporocadaceae</taxon>
        <taxon>Pestalotiopsis</taxon>
    </lineage>
</organism>
<dbReference type="eggNOG" id="ENOG502SV8Y">
    <property type="taxonomic scope" value="Eukaryota"/>
</dbReference>
<dbReference type="PANTHER" id="PTHR37019:SF1">
    <property type="entry name" value="EXPERA DOMAIN-CONTAINING PROTEIN"/>
    <property type="match status" value="1"/>
</dbReference>
<dbReference type="OrthoDB" id="3587182at2759"/>
<dbReference type="RefSeq" id="XP_007829617.1">
    <property type="nucleotide sequence ID" value="XM_007831426.1"/>
</dbReference>
<dbReference type="Pfam" id="PF24803">
    <property type="entry name" value="DUF7704"/>
    <property type="match status" value="1"/>
</dbReference>
<feature type="transmembrane region" description="Helical" evidence="1">
    <location>
        <begin position="60"/>
        <end position="80"/>
    </location>
</feature>
<feature type="transmembrane region" description="Helical" evidence="1">
    <location>
        <begin position="127"/>
        <end position="149"/>
    </location>
</feature>
<evidence type="ECO:0000256" key="1">
    <source>
        <dbReference type="SAM" id="Phobius"/>
    </source>
</evidence>
<feature type="transmembrane region" description="Helical" evidence="1">
    <location>
        <begin position="18"/>
        <end position="39"/>
    </location>
</feature>
<keyword evidence="1" id="KW-0472">Membrane</keyword>
<keyword evidence="1" id="KW-1133">Transmembrane helix</keyword>
<dbReference type="InParanoid" id="W3XFL4"/>
<dbReference type="Proteomes" id="UP000030651">
    <property type="component" value="Unassembled WGS sequence"/>
</dbReference>
<sequence length="159" mass="18013">MAPPQTLGSQPIPPFYRLWFTIVDPIVCLGTSFMCFWDPDLGLTSVVPVDIATRNPYQDFLFHQTGGLYLMLAIHLAVLLRYTSDLGVWKINQAAVLVVDFILLWSQYYSQRQQGRLALDAWRQEDYAAAAITIFVAVLRTCFLLNVGFEPGKTHEKAN</sequence>
<keyword evidence="1" id="KW-0812">Transmembrane</keyword>
<reference evidence="4" key="1">
    <citation type="journal article" date="2015" name="BMC Genomics">
        <title>Genomic and transcriptomic analysis of the endophytic fungus Pestalotiopsis fici reveals its lifestyle and high potential for synthesis of natural products.</title>
        <authorList>
            <person name="Wang X."/>
            <person name="Zhang X."/>
            <person name="Liu L."/>
            <person name="Xiang M."/>
            <person name="Wang W."/>
            <person name="Sun X."/>
            <person name="Che Y."/>
            <person name="Guo L."/>
            <person name="Liu G."/>
            <person name="Guo L."/>
            <person name="Wang C."/>
            <person name="Yin W.B."/>
            <person name="Stadler M."/>
            <person name="Zhang X."/>
            <person name="Liu X."/>
        </authorList>
    </citation>
    <scope>NUCLEOTIDE SEQUENCE [LARGE SCALE GENOMIC DNA]</scope>
    <source>
        <strain evidence="4">W106-1 / CGMCC3.15140</strain>
    </source>
</reference>
<dbReference type="InterPro" id="IPR056121">
    <property type="entry name" value="DUF7704"/>
</dbReference>
<evidence type="ECO:0000259" key="2">
    <source>
        <dbReference type="Pfam" id="PF24803"/>
    </source>
</evidence>
<dbReference type="EMBL" id="KI912110">
    <property type="protein sequence ID" value="ETS84820.1"/>
    <property type="molecule type" value="Genomic_DNA"/>
</dbReference>
<gene>
    <name evidence="3" type="ORF">PFICI_02845</name>
</gene>
<proteinExistence type="predicted"/>
<protein>
    <recommendedName>
        <fullName evidence="2">DUF7704 domain-containing protein</fullName>
    </recommendedName>
</protein>
<feature type="domain" description="DUF7704" evidence="2">
    <location>
        <begin position="12"/>
        <end position="147"/>
    </location>
</feature>
<dbReference type="PANTHER" id="PTHR37019">
    <property type="entry name" value="CHROMOSOME 1, WHOLE GENOME SHOTGUN SEQUENCE"/>
    <property type="match status" value="1"/>
</dbReference>
<evidence type="ECO:0000313" key="4">
    <source>
        <dbReference type="Proteomes" id="UP000030651"/>
    </source>
</evidence>
<evidence type="ECO:0000313" key="3">
    <source>
        <dbReference type="EMBL" id="ETS84820.1"/>
    </source>
</evidence>
<dbReference type="OMA" id="MFRWQDW"/>